<comment type="similarity">
    <text evidence="1">Belongs to the short-chain dehydrogenases/reductases (SDR) family.</text>
</comment>
<feature type="region of interest" description="Disordered" evidence="3">
    <location>
        <begin position="255"/>
        <end position="274"/>
    </location>
</feature>
<dbReference type="SUPFAM" id="SSF51735">
    <property type="entry name" value="NAD(P)-binding Rossmann-fold domains"/>
    <property type="match status" value="1"/>
</dbReference>
<evidence type="ECO:0000313" key="5">
    <source>
        <dbReference type="Proteomes" id="UP001216390"/>
    </source>
</evidence>
<keyword evidence="2 4" id="KW-0560">Oxidoreductase</keyword>
<dbReference type="InterPro" id="IPR036291">
    <property type="entry name" value="NAD(P)-bd_dom_sf"/>
</dbReference>
<evidence type="ECO:0000256" key="1">
    <source>
        <dbReference type="ARBA" id="ARBA00006484"/>
    </source>
</evidence>
<evidence type="ECO:0000256" key="3">
    <source>
        <dbReference type="SAM" id="MobiDB-lite"/>
    </source>
</evidence>
<dbReference type="NCBIfam" id="NF005559">
    <property type="entry name" value="PRK07231.1"/>
    <property type="match status" value="1"/>
</dbReference>
<evidence type="ECO:0000313" key="4">
    <source>
        <dbReference type="EMBL" id="WCO66843.1"/>
    </source>
</evidence>
<dbReference type="PRINTS" id="PR00081">
    <property type="entry name" value="GDHRDH"/>
</dbReference>
<dbReference type="KEGG" id="ima:PO878_20335"/>
<organism evidence="4 5">
    <name type="scientific">Iamia majanohamensis</name>
    <dbReference type="NCBI Taxonomy" id="467976"/>
    <lineage>
        <taxon>Bacteria</taxon>
        <taxon>Bacillati</taxon>
        <taxon>Actinomycetota</taxon>
        <taxon>Acidimicrobiia</taxon>
        <taxon>Acidimicrobiales</taxon>
        <taxon>Iamiaceae</taxon>
        <taxon>Iamia</taxon>
    </lineage>
</organism>
<evidence type="ECO:0000256" key="2">
    <source>
        <dbReference type="ARBA" id="ARBA00023002"/>
    </source>
</evidence>
<sequence>MILDQFRLDDQVAIVTGAGKGIGRATAVALAEAGADVVVAARTEADIEEVAAEIAGMGRRSLAVPTDVMDDDALDHLVDAAVAEMGHLDLLVNNAGGTPPRAAVDTSRRFMEKALSFNAISPFLLSVRAARAMVDTSGSGAIVNISSRSSQQIVPGFTAYGAAKLALNKITVSLAAEWAPRVRVNALSVGAVATDALEVVMLDEGMRRTLEEGTPMGRAGQPTDIAAAALYLLSPAAGWVTGKVLEVDGGNETPAISLPVAPLEPSAPEPAPEA</sequence>
<proteinExistence type="inferred from homology"/>
<dbReference type="EC" id="1.1.1.47" evidence="4"/>
<dbReference type="PANTHER" id="PTHR43639">
    <property type="entry name" value="OXIDOREDUCTASE, SHORT-CHAIN DEHYDROGENASE/REDUCTASE FAMILY (AFU_ORTHOLOGUE AFUA_5G02870)"/>
    <property type="match status" value="1"/>
</dbReference>
<dbReference type="PRINTS" id="PR00080">
    <property type="entry name" value="SDRFAMILY"/>
</dbReference>
<dbReference type="Gene3D" id="3.40.50.720">
    <property type="entry name" value="NAD(P)-binding Rossmann-like Domain"/>
    <property type="match status" value="1"/>
</dbReference>
<protein>
    <submittedName>
        <fullName evidence="4">Glucose 1-dehydrogenase</fullName>
        <ecNumber evidence="4">1.1.1.47</ecNumber>
    </submittedName>
</protein>
<feature type="compositionally biased region" description="Pro residues" evidence="3">
    <location>
        <begin position="265"/>
        <end position="274"/>
    </location>
</feature>
<dbReference type="Proteomes" id="UP001216390">
    <property type="component" value="Chromosome"/>
</dbReference>
<dbReference type="FunFam" id="3.40.50.720:FF:000084">
    <property type="entry name" value="Short-chain dehydrogenase reductase"/>
    <property type="match status" value="1"/>
</dbReference>
<accession>A0AAE9Y978</accession>
<gene>
    <name evidence="4" type="ORF">PO878_20335</name>
</gene>
<dbReference type="GO" id="GO:0047936">
    <property type="term" value="F:glucose 1-dehydrogenase [NAD(P)+] activity"/>
    <property type="evidence" value="ECO:0007669"/>
    <property type="project" value="UniProtKB-EC"/>
</dbReference>
<dbReference type="InterPro" id="IPR002347">
    <property type="entry name" value="SDR_fam"/>
</dbReference>
<dbReference type="AlphaFoldDB" id="A0AAE9Y978"/>
<dbReference type="Pfam" id="PF13561">
    <property type="entry name" value="adh_short_C2"/>
    <property type="match status" value="1"/>
</dbReference>
<dbReference type="PANTHER" id="PTHR43639:SF1">
    <property type="entry name" value="SHORT-CHAIN DEHYDROGENASE_REDUCTASE FAMILY PROTEIN"/>
    <property type="match status" value="1"/>
</dbReference>
<reference evidence="4" key="1">
    <citation type="submission" date="2023-01" db="EMBL/GenBank/DDBJ databases">
        <title>The diversity of Class Acidimicrobiia in South China Sea sediment environments and the proposal of Iamia marina sp. nov., a novel species of the genus Iamia.</title>
        <authorList>
            <person name="He Y."/>
            <person name="Tian X."/>
        </authorList>
    </citation>
    <scope>NUCLEOTIDE SEQUENCE</scope>
    <source>
        <strain evidence="4">DSM 19957</strain>
    </source>
</reference>
<dbReference type="RefSeq" id="WP_272736365.1">
    <property type="nucleotide sequence ID" value="NZ_CP116942.1"/>
</dbReference>
<name>A0AAE9Y978_9ACTN</name>
<keyword evidence="5" id="KW-1185">Reference proteome</keyword>
<dbReference type="EMBL" id="CP116942">
    <property type="protein sequence ID" value="WCO66843.1"/>
    <property type="molecule type" value="Genomic_DNA"/>
</dbReference>
<dbReference type="CDD" id="cd05233">
    <property type="entry name" value="SDR_c"/>
    <property type="match status" value="1"/>
</dbReference>